<protein>
    <submittedName>
        <fullName evidence="2">Uncharacterized protein</fullName>
    </submittedName>
</protein>
<evidence type="ECO:0000256" key="1">
    <source>
        <dbReference type="SAM" id="Phobius"/>
    </source>
</evidence>
<keyword evidence="1" id="KW-0812">Transmembrane</keyword>
<organism evidence="2 3">
    <name type="scientific">Papaver somniferum</name>
    <name type="common">Opium poppy</name>
    <dbReference type="NCBI Taxonomy" id="3469"/>
    <lineage>
        <taxon>Eukaryota</taxon>
        <taxon>Viridiplantae</taxon>
        <taxon>Streptophyta</taxon>
        <taxon>Embryophyta</taxon>
        <taxon>Tracheophyta</taxon>
        <taxon>Spermatophyta</taxon>
        <taxon>Magnoliopsida</taxon>
        <taxon>Ranunculales</taxon>
        <taxon>Papaveraceae</taxon>
        <taxon>Papaveroideae</taxon>
        <taxon>Papaver</taxon>
    </lineage>
</organism>
<accession>A0A4Y7JX00</accession>
<dbReference type="Gramene" id="RZC64249">
    <property type="protein sequence ID" value="RZC64249"/>
    <property type="gene ID" value="C5167_007943"/>
</dbReference>
<reference evidence="2 3" key="1">
    <citation type="journal article" date="2018" name="Science">
        <title>The opium poppy genome and morphinan production.</title>
        <authorList>
            <person name="Guo L."/>
            <person name="Winzer T."/>
            <person name="Yang X."/>
            <person name="Li Y."/>
            <person name="Ning Z."/>
            <person name="He Z."/>
            <person name="Teodor R."/>
            <person name="Lu Y."/>
            <person name="Bowser T.A."/>
            <person name="Graham I.A."/>
            <person name="Ye K."/>
        </authorList>
    </citation>
    <scope>NUCLEOTIDE SEQUENCE [LARGE SCALE GENOMIC DNA]</scope>
    <source>
        <strain evidence="3">cv. HN1</strain>
        <tissue evidence="2">Leaves</tissue>
    </source>
</reference>
<dbReference type="AlphaFoldDB" id="A0A4Y7JX00"/>
<gene>
    <name evidence="2" type="ORF">C5167_007943</name>
</gene>
<keyword evidence="3" id="KW-1185">Reference proteome</keyword>
<evidence type="ECO:0000313" key="3">
    <source>
        <dbReference type="Proteomes" id="UP000316621"/>
    </source>
</evidence>
<evidence type="ECO:0000313" key="2">
    <source>
        <dbReference type="EMBL" id="RZC64249.1"/>
    </source>
</evidence>
<keyword evidence="1" id="KW-1133">Transmembrane helix</keyword>
<dbReference type="EMBL" id="CM010720">
    <property type="protein sequence ID" value="RZC64249.1"/>
    <property type="molecule type" value="Genomic_DNA"/>
</dbReference>
<keyword evidence="1" id="KW-0472">Membrane</keyword>
<dbReference type="Proteomes" id="UP000316621">
    <property type="component" value="Chromosome 6"/>
</dbReference>
<feature type="transmembrane region" description="Helical" evidence="1">
    <location>
        <begin position="12"/>
        <end position="31"/>
    </location>
</feature>
<name>A0A4Y7JX00_PAPSO</name>
<sequence length="65" mass="7114">MYTRPRPEERTLYVGIIAILRITGMVCIGAANVEGKDLNLSNVEDNGRSEVERLSAHSEGALTLL</sequence>
<proteinExistence type="predicted"/>